<sequence length="71" mass="7994">MATINIPDGLLTADELRELQGGVNEAVKEKTKTGYMTMSRFMNIIKSACGWIWDKISGFFSDLWDGLCDLF</sequence>
<dbReference type="EMBL" id="JBBNGE010000066">
    <property type="protein sequence ID" value="MEQ2509287.1"/>
    <property type="molecule type" value="Genomic_DNA"/>
</dbReference>
<dbReference type="Proteomes" id="UP001465717">
    <property type="component" value="Unassembled WGS sequence"/>
</dbReference>
<evidence type="ECO:0000313" key="1">
    <source>
        <dbReference type="EMBL" id="MEQ2509287.1"/>
    </source>
</evidence>
<dbReference type="RefSeq" id="WP_349226712.1">
    <property type="nucleotide sequence ID" value="NZ_JBBNFG020000009.1"/>
</dbReference>
<evidence type="ECO:0008006" key="3">
    <source>
        <dbReference type="Google" id="ProtNLM"/>
    </source>
</evidence>
<name>A0ABV1G1J4_9BACT</name>
<accession>A0ABV1G1J4</accession>
<comment type="caution">
    <text evidence="1">The sequence shown here is derived from an EMBL/GenBank/DDBJ whole genome shotgun (WGS) entry which is preliminary data.</text>
</comment>
<protein>
    <recommendedName>
        <fullName evidence="3">Bacteriocin</fullName>
    </recommendedName>
</protein>
<evidence type="ECO:0000313" key="2">
    <source>
        <dbReference type="Proteomes" id="UP001465717"/>
    </source>
</evidence>
<proteinExistence type="predicted"/>
<reference evidence="1 2" key="1">
    <citation type="submission" date="2024-04" db="EMBL/GenBank/DDBJ databases">
        <title>Human intestinal bacterial collection.</title>
        <authorList>
            <person name="Pauvert C."/>
            <person name="Hitch T.C.A."/>
            <person name="Clavel T."/>
        </authorList>
    </citation>
    <scope>NUCLEOTIDE SEQUENCE [LARGE SCALE GENOMIC DNA]</scope>
    <source>
        <strain evidence="1 2">CLA-AA-H174</strain>
    </source>
</reference>
<keyword evidence="2" id="KW-1185">Reference proteome</keyword>
<gene>
    <name evidence="1" type="ORF">AAAT87_13655</name>
</gene>
<organism evidence="1 2">
    <name type="scientific">Segatella sinensis</name>
    <dbReference type="NCBI Taxonomy" id="3085167"/>
    <lineage>
        <taxon>Bacteria</taxon>
        <taxon>Pseudomonadati</taxon>
        <taxon>Bacteroidota</taxon>
        <taxon>Bacteroidia</taxon>
        <taxon>Bacteroidales</taxon>
        <taxon>Prevotellaceae</taxon>
        <taxon>Segatella</taxon>
    </lineage>
</organism>